<dbReference type="AlphaFoldDB" id="A0A9E8NCZ5"/>
<accession>A0A9E8NCZ5</accession>
<dbReference type="InterPro" id="IPR001387">
    <property type="entry name" value="Cro/C1-type_HTH"/>
</dbReference>
<dbReference type="RefSeq" id="WP_244823925.1">
    <property type="nucleotide sequence ID" value="NZ_CP112998.1"/>
</dbReference>
<dbReference type="KEGG" id="dpf:ON006_03510"/>
<feature type="domain" description="HTH cro/C1-type" evidence="1">
    <location>
        <begin position="10"/>
        <end position="64"/>
    </location>
</feature>
<evidence type="ECO:0000313" key="2">
    <source>
        <dbReference type="EMBL" id="WAC13033.1"/>
    </source>
</evidence>
<reference evidence="2" key="1">
    <citation type="submission" date="2022-11" db="EMBL/GenBank/DDBJ databases">
        <title>Dyadobacter pollutisoli sp. nov., isolated from plastic dumped soil.</title>
        <authorList>
            <person name="Kim J.M."/>
            <person name="Kim K.R."/>
            <person name="Lee J.K."/>
            <person name="Hao L."/>
            <person name="Jeon C.O."/>
        </authorList>
    </citation>
    <scope>NUCLEOTIDE SEQUENCE</scope>
    <source>
        <strain evidence="2">U1</strain>
    </source>
</reference>
<dbReference type="InterPro" id="IPR010982">
    <property type="entry name" value="Lambda_DNA-bd_dom_sf"/>
</dbReference>
<proteinExistence type="predicted"/>
<dbReference type="SUPFAM" id="SSF47413">
    <property type="entry name" value="lambda repressor-like DNA-binding domains"/>
    <property type="match status" value="1"/>
</dbReference>
<dbReference type="PROSITE" id="PS50943">
    <property type="entry name" value="HTH_CROC1"/>
    <property type="match status" value="1"/>
</dbReference>
<dbReference type="GO" id="GO:0003677">
    <property type="term" value="F:DNA binding"/>
    <property type="evidence" value="ECO:0007669"/>
    <property type="project" value="InterPro"/>
</dbReference>
<protein>
    <submittedName>
        <fullName evidence="2">Helix-turn-helix domain-containing protein</fullName>
    </submittedName>
</protein>
<organism evidence="2 3">
    <name type="scientific">Dyadobacter pollutisoli</name>
    <dbReference type="NCBI Taxonomy" id="2910158"/>
    <lineage>
        <taxon>Bacteria</taxon>
        <taxon>Pseudomonadati</taxon>
        <taxon>Bacteroidota</taxon>
        <taxon>Cytophagia</taxon>
        <taxon>Cytophagales</taxon>
        <taxon>Spirosomataceae</taxon>
        <taxon>Dyadobacter</taxon>
    </lineage>
</organism>
<dbReference type="CDD" id="cd00093">
    <property type="entry name" value="HTH_XRE"/>
    <property type="match status" value="1"/>
</dbReference>
<dbReference type="Pfam" id="PF01381">
    <property type="entry name" value="HTH_3"/>
    <property type="match status" value="1"/>
</dbReference>
<evidence type="ECO:0000259" key="1">
    <source>
        <dbReference type="PROSITE" id="PS50943"/>
    </source>
</evidence>
<dbReference type="EMBL" id="CP112998">
    <property type="protein sequence ID" value="WAC13033.1"/>
    <property type="molecule type" value="Genomic_DNA"/>
</dbReference>
<gene>
    <name evidence="2" type="ORF">ON006_03510</name>
</gene>
<dbReference type="Proteomes" id="UP001164653">
    <property type="component" value="Chromosome"/>
</dbReference>
<keyword evidence="3" id="KW-1185">Reference proteome</keyword>
<name>A0A9E8NCZ5_9BACT</name>
<evidence type="ECO:0000313" key="3">
    <source>
        <dbReference type="Proteomes" id="UP001164653"/>
    </source>
</evidence>
<dbReference type="SMART" id="SM00530">
    <property type="entry name" value="HTH_XRE"/>
    <property type="match status" value="1"/>
</dbReference>
<dbReference type="Gene3D" id="1.10.260.40">
    <property type="entry name" value="lambda repressor-like DNA-binding domains"/>
    <property type="match status" value="1"/>
</dbReference>
<sequence length="89" mass="9877">MYFLPIIEAIKARRQSLRVTQKGLSDLSGVALGALKKFESGKGNPTLSTLKKLCDALGLEITLSVKKQLIHESRISSFQRRRGWYSIAG</sequence>